<dbReference type="OrthoDB" id="9803665at2"/>
<evidence type="ECO:0000259" key="5">
    <source>
        <dbReference type="Pfam" id="PF21391"/>
    </source>
</evidence>
<organism evidence="6 7">
    <name type="scientific">Providencia sneebia DSM 19967</name>
    <dbReference type="NCBI Taxonomy" id="1141660"/>
    <lineage>
        <taxon>Bacteria</taxon>
        <taxon>Pseudomonadati</taxon>
        <taxon>Pseudomonadota</taxon>
        <taxon>Gammaproteobacteria</taxon>
        <taxon>Enterobacterales</taxon>
        <taxon>Morganellaceae</taxon>
        <taxon>Providencia</taxon>
    </lineage>
</organism>
<dbReference type="PROSITE" id="PS00392">
    <property type="entry name" value="DDC_GAD_HDC_YDC"/>
    <property type="match status" value="1"/>
</dbReference>
<dbReference type="InterPro" id="IPR050477">
    <property type="entry name" value="GrpII_AminoAcid_Decarb"/>
</dbReference>
<dbReference type="PANTHER" id="PTHR42735:SF4">
    <property type="entry name" value="PYRIDOXAL PHOSPHATE-DEPENDENT DECARBOXYLASE FAMILY PROTEIN"/>
    <property type="match status" value="1"/>
</dbReference>
<evidence type="ECO:0000256" key="1">
    <source>
        <dbReference type="ARBA" id="ARBA00001933"/>
    </source>
</evidence>
<comment type="cofactor">
    <cofactor evidence="1 4">
        <name>pyridoxal 5'-phosphate</name>
        <dbReference type="ChEBI" id="CHEBI:597326"/>
    </cofactor>
</comment>
<keyword evidence="3" id="KW-0456">Lyase</keyword>
<dbReference type="InterPro" id="IPR049373">
    <property type="entry name" value="TyrDC_C"/>
</dbReference>
<dbReference type="RefSeq" id="WP_008915654.1">
    <property type="nucleotide sequence ID" value="NZ_CM001773.1"/>
</dbReference>
<dbReference type="InterPro" id="IPR015421">
    <property type="entry name" value="PyrdxlP-dep_Trfase_major"/>
</dbReference>
<keyword evidence="7" id="KW-1185">Reference proteome</keyword>
<keyword evidence="2 4" id="KW-0663">Pyridoxal phosphate</keyword>
<dbReference type="PANTHER" id="PTHR42735">
    <property type="match status" value="1"/>
</dbReference>
<evidence type="ECO:0000313" key="7">
    <source>
        <dbReference type="Proteomes" id="UP000010290"/>
    </source>
</evidence>
<dbReference type="InterPro" id="IPR021115">
    <property type="entry name" value="Pyridoxal-P_BS"/>
</dbReference>
<dbReference type="Proteomes" id="UP000010290">
    <property type="component" value="Chromosome"/>
</dbReference>
<dbReference type="GO" id="GO:0030170">
    <property type="term" value="F:pyridoxal phosphate binding"/>
    <property type="evidence" value="ECO:0007669"/>
    <property type="project" value="InterPro"/>
</dbReference>
<protein>
    <recommendedName>
        <fullName evidence="5">L-tyrosine decarboxylase C-terminal domain-containing protein</fullName>
    </recommendedName>
</protein>
<dbReference type="GO" id="GO:0019752">
    <property type="term" value="P:carboxylic acid metabolic process"/>
    <property type="evidence" value="ECO:0007669"/>
    <property type="project" value="InterPro"/>
</dbReference>
<feature type="domain" description="L-tyrosine decarboxylase C-terminal" evidence="5">
    <location>
        <begin position="498"/>
        <end position="627"/>
    </location>
</feature>
<proteinExistence type="predicted"/>
<dbReference type="Pfam" id="PF00282">
    <property type="entry name" value="Pyridoxal_deC"/>
    <property type="match status" value="1"/>
</dbReference>
<evidence type="ECO:0000313" key="6">
    <source>
        <dbReference type="EMBL" id="EKT57545.1"/>
    </source>
</evidence>
<name>K8WMZ4_9GAMM</name>
<evidence type="ECO:0000256" key="2">
    <source>
        <dbReference type="ARBA" id="ARBA00022898"/>
    </source>
</evidence>
<dbReference type="InterPro" id="IPR002129">
    <property type="entry name" value="PyrdxlP-dep_de-COase"/>
</dbReference>
<dbReference type="HOGENOM" id="CLU_005446_0_1_6"/>
<dbReference type="Pfam" id="PF21391">
    <property type="entry name" value="tyr_de_CO2_C"/>
    <property type="match status" value="1"/>
</dbReference>
<evidence type="ECO:0000256" key="4">
    <source>
        <dbReference type="PIRSR" id="PIRSR602129-50"/>
    </source>
</evidence>
<dbReference type="PATRIC" id="fig|1141660.3.peg.1833"/>
<sequence length="653" mass="73767">MSNFNNSKMNVDALFLGPKSENAVFFKEMMEYAVMEHAHWRSGFHPEDPEFLTTVDRYAPEYRDTLYRTEGILNHLSSKLKTTSIPWFSPRYMGHMNADTLMVSNLAYVMAMMYNPNNCAQESSPTTTLLELEAGLDLCAMFGYDVNQSWGHITSGGTVANYEGLWVARNLKTLPLAVAKHAKAQDLLENKSEKVLLNMPTSAVLDLIDELKKQGLFEEVREMTCRGEGVEQGKLGKLLVPQSKHYSWMKAMDILGLGQQNIVQLPVDAGYRTDPTEMKKIVFSLIEQGKPILAVVAVVGTTETGAIDNVADLIALRKECETRFGVSFYIHIDAAYAGYACAMLRDENNQLIDYDTLIQRYHQEGIFPPEIIWPKPDVYQSFKSLSEADSITVDPHKVGFIPYAAGAICMKDKRIVDLISYHAAYVFEEVAEKGQTAKKTQNVLLGSSIMEGSKAGATAAAVWAAHRLVPLNILGYGKLIAAGITTANWMIESINVSEPFEIEGRKFEIYAMPAPDFHMVNFMFKEVGNISLEKQNQLNKRIYELCSYAAGRSYTNDFLTSSTSLTFEEYGNNPLSFCRYAGFSEQEWDKVHSLYVLRAAVMTHCLRDKQHFSDYWLELRKTFENKLQQLIDEKNKLSHSKNNYLKTFVRISI</sequence>
<comment type="caution">
    <text evidence="6">The sequence shown here is derived from an EMBL/GenBank/DDBJ whole genome shotgun (WGS) entry which is preliminary data.</text>
</comment>
<reference evidence="6 7" key="1">
    <citation type="journal article" date="2012" name="BMC Genomics">
        <title>Comparative genomics of bacteria in the genus Providencia isolated from wild Drosophila melanogaster.</title>
        <authorList>
            <person name="Galac M.R."/>
            <person name="Lazzaro B.P."/>
        </authorList>
    </citation>
    <scope>NUCLEOTIDE SEQUENCE [LARGE SCALE GENOMIC DNA]</scope>
    <source>
        <strain evidence="6 7">DSM 19967</strain>
    </source>
</reference>
<gene>
    <name evidence="6" type="ORF">OO7_09180</name>
</gene>
<evidence type="ECO:0000256" key="3">
    <source>
        <dbReference type="ARBA" id="ARBA00023239"/>
    </source>
</evidence>
<dbReference type="EMBL" id="AKKN01000008">
    <property type="protein sequence ID" value="EKT57545.1"/>
    <property type="molecule type" value="Genomic_DNA"/>
</dbReference>
<feature type="modified residue" description="N6-(pyridoxal phosphate)lysine" evidence="4">
    <location>
        <position position="397"/>
    </location>
</feature>
<dbReference type="SUPFAM" id="SSF53383">
    <property type="entry name" value="PLP-dependent transferases"/>
    <property type="match status" value="1"/>
</dbReference>
<accession>K8WMZ4</accession>
<dbReference type="AlphaFoldDB" id="K8WMZ4"/>
<dbReference type="GO" id="GO:0016831">
    <property type="term" value="F:carboxy-lyase activity"/>
    <property type="evidence" value="ECO:0007669"/>
    <property type="project" value="InterPro"/>
</dbReference>
<dbReference type="Gene3D" id="3.40.640.10">
    <property type="entry name" value="Type I PLP-dependent aspartate aminotransferase-like (Major domain)"/>
    <property type="match status" value="1"/>
</dbReference>
<dbReference type="InterPro" id="IPR015424">
    <property type="entry name" value="PyrdxlP-dep_Trfase"/>
</dbReference>